<name>A0A1L9RGU3_ASPWE</name>
<dbReference type="VEuPathDB" id="FungiDB:ASPWEDRAFT_561919"/>
<organism evidence="2 3">
    <name type="scientific">Aspergillus wentii DTO 134E9</name>
    <dbReference type="NCBI Taxonomy" id="1073089"/>
    <lineage>
        <taxon>Eukaryota</taxon>
        <taxon>Fungi</taxon>
        <taxon>Dikarya</taxon>
        <taxon>Ascomycota</taxon>
        <taxon>Pezizomycotina</taxon>
        <taxon>Eurotiomycetes</taxon>
        <taxon>Eurotiomycetidae</taxon>
        <taxon>Eurotiales</taxon>
        <taxon>Aspergillaceae</taxon>
        <taxon>Aspergillus</taxon>
        <taxon>Aspergillus subgen. Cremei</taxon>
    </lineage>
</organism>
<evidence type="ECO:0000256" key="1">
    <source>
        <dbReference type="SAM" id="SignalP"/>
    </source>
</evidence>
<dbReference type="RefSeq" id="XP_040687821.1">
    <property type="nucleotide sequence ID" value="XM_040838273.1"/>
</dbReference>
<evidence type="ECO:0000313" key="3">
    <source>
        <dbReference type="Proteomes" id="UP000184383"/>
    </source>
</evidence>
<accession>A0A1L9RGU3</accession>
<protein>
    <submittedName>
        <fullName evidence="2">Uncharacterized protein</fullName>
    </submittedName>
</protein>
<keyword evidence="3" id="KW-1185">Reference proteome</keyword>
<keyword evidence="1" id="KW-0732">Signal</keyword>
<dbReference type="Proteomes" id="UP000184383">
    <property type="component" value="Unassembled WGS sequence"/>
</dbReference>
<evidence type="ECO:0000313" key="2">
    <source>
        <dbReference type="EMBL" id="OJJ34145.1"/>
    </source>
</evidence>
<dbReference type="GeneID" id="63754121"/>
<proteinExistence type="predicted"/>
<feature type="chain" id="PRO_5009887467" evidence="1">
    <location>
        <begin position="24"/>
        <end position="102"/>
    </location>
</feature>
<reference evidence="3" key="1">
    <citation type="journal article" date="2017" name="Genome Biol.">
        <title>Comparative genomics reveals high biological diversity and specific adaptations in the industrially and medically important fungal genus Aspergillus.</title>
        <authorList>
            <person name="de Vries R.P."/>
            <person name="Riley R."/>
            <person name="Wiebenga A."/>
            <person name="Aguilar-Osorio G."/>
            <person name="Amillis S."/>
            <person name="Uchima C.A."/>
            <person name="Anderluh G."/>
            <person name="Asadollahi M."/>
            <person name="Askin M."/>
            <person name="Barry K."/>
            <person name="Battaglia E."/>
            <person name="Bayram O."/>
            <person name="Benocci T."/>
            <person name="Braus-Stromeyer S.A."/>
            <person name="Caldana C."/>
            <person name="Canovas D."/>
            <person name="Cerqueira G.C."/>
            <person name="Chen F."/>
            <person name="Chen W."/>
            <person name="Choi C."/>
            <person name="Clum A."/>
            <person name="Dos Santos R.A."/>
            <person name="Damasio A.R."/>
            <person name="Diallinas G."/>
            <person name="Emri T."/>
            <person name="Fekete E."/>
            <person name="Flipphi M."/>
            <person name="Freyberg S."/>
            <person name="Gallo A."/>
            <person name="Gournas C."/>
            <person name="Habgood R."/>
            <person name="Hainaut M."/>
            <person name="Harispe M.L."/>
            <person name="Henrissat B."/>
            <person name="Hilden K.S."/>
            <person name="Hope R."/>
            <person name="Hossain A."/>
            <person name="Karabika E."/>
            <person name="Karaffa L."/>
            <person name="Karanyi Z."/>
            <person name="Krasevec N."/>
            <person name="Kuo A."/>
            <person name="Kusch H."/>
            <person name="LaButti K."/>
            <person name="Lagendijk E.L."/>
            <person name="Lapidus A."/>
            <person name="Levasseur A."/>
            <person name="Lindquist E."/>
            <person name="Lipzen A."/>
            <person name="Logrieco A.F."/>
            <person name="MacCabe A."/>
            <person name="Maekelae M.R."/>
            <person name="Malavazi I."/>
            <person name="Melin P."/>
            <person name="Meyer V."/>
            <person name="Mielnichuk N."/>
            <person name="Miskei M."/>
            <person name="Molnar A.P."/>
            <person name="Mule G."/>
            <person name="Ngan C.Y."/>
            <person name="Orejas M."/>
            <person name="Orosz E."/>
            <person name="Ouedraogo J.P."/>
            <person name="Overkamp K.M."/>
            <person name="Park H.-S."/>
            <person name="Perrone G."/>
            <person name="Piumi F."/>
            <person name="Punt P.J."/>
            <person name="Ram A.F."/>
            <person name="Ramon A."/>
            <person name="Rauscher S."/>
            <person name="Record E."/>
            <person name="Riano-Pachon D.M."/>
            <person name="Robert V."/>
            <person name="Roehrig J."/>
            <person name="Ruller R."/>
            <person name="Salamov A."/>
            <person name="Salih N.S."/>
            <person name="Samson R.A."/>
            <person name="Sandor E."/>
            <person name="Sanguinetti M."/>
            <person name="Schuetze T."/>
            <person name="Sepcic K."/>
            <person name="Shelest E."/>
            <person name="Sherlock G."/>
            <person name="Sophianopoulou V."/>
            <person name="Squina F.M."/>
            <person name="Sun H."/>
            <person name="Susca A."/>
            <person name="Todd R.B."/>
            <person name="Tsang A."/>
            <person name="Unkles S.E."/>
            <person name="van de Wiele N."/>
            <person name="van Rossen-Uffink D."/>
            <person name="Oliveira J.V."/>
            <person name="Vesth T.C."/>
            <person name="Visser J."/>
            <person name="Yu J.-H."/>
            <person name="Zhou M."/>
            <person name="Andersen M.R."/>
            <person name="Archer D.B."/>
            <person name="Baker S.E."/>
            <person name="Benoit I."/>
            <person name="Brakhage A.A."/>
            <person name="Braus G.H."/>
            <person name="Fischer R."/>
            <person name="Frisvad J.C."/>
            <person name="Goldman G.H."/>
            <person name="Houbraken J."/>
            <person name="Oakley B."/>
            <person name="Pocsi I."/>
            <person name="Scazzocchio C."/>
            <person name="Seiboth B."/>
            <person name="vanKuyk P.A."/>
            <person name="Wortman J."/>
            <person name="Dyer P.S."/>
            <person name="Grigoriev I.V."/>
        </authorList>
    </citation>
    <scope>NUCLEOTIDE SEQUENCE [LARGE SCALE GENOMIC DNA]</scope>
    <source>
        <strain evidence="3">DTO 134E9</strain>
    </source>
</reference>
<sequence length="102" mass="11264">MSIVLLPSIILWPLLTHTLFSSATPTSNTNTDQEAFQHIGAWVTDVPQPKTAISDAIRIPETGNPVSSLITEHNTGTSPMMQTFLNDFTNDQPWTLGTRDRN</sequence>
<dbReference type="AlphaFoldDB" id="A0A1L9RGU3"/>
<gene>
    <name evidence="2" type="ORF">ASPWEDRAFT_561919</name>
</gene>
<feature type="signal peptide" evidence="1">
    <location>
        <begin position="1"/>
        <end position="23"/>
    </location>
</feature>
<dbReference type="EMBL" id="KV878213">
    <property type="protein sequence ID" value="OJJ34145.1"/>
    <property type="molecule type" value="Genomic_DNA"/>
</dbReference>